<protein>
    <submittedName>
        <fullName evidence="1">Uncharacterized protein</fullName>
    </submittedName>
</protein>
<sequence length="348" mass="39782">MEFVTEPLKNSDEVKCGSDWSNLPRDIAESILKRLCLQDFLQFGEVCKSWETIVANAIATKHCLPATQAQLPLMIASRDEDVRVFSLPTKKFIQPRRPIFTENQYCIGSIGGWLIMFDSPVWSHVGDNVPPDPNSSPFFFFNTLSNVRINLQSALNIPQQVISHSCPFDKMVASSSPSSKDCFIAGIFDDFQHLAFCKIEDKSWTIIESETANISIFDIEILNKKLFVLVRQARERFIKVYDLQNPNSTIVEALPLPAYHPVMPLNRIMGNISHVSNVSVYFLGNNLVSGELLLIRGLYDCAFDNDDKRIVGQSAIVRKFIHPPFPREFQLWKYKYSDSQWIEIVQYF</sequence>
<accession>A0ACB9L7E5</accession>
<evidence type="ECO:0000313" key="1">
    <source>
        <dbReference type="EMBL" id="KAI4305484.1"/>
    </source>
</evidence>
<dbReference type="EMBL" id="CM039437">
    <property type="protein sequence ID" value="KAI4305484.1"/>
    <property type="molecule type" value="Genomic_DNA"/>
</dbReference>
<evidence type="ECO:0000313" key="2">
    <source>
        <dbReference type="Proteomes" id="UP000828941"/>
    </source>
</evidence>
<dbReference type="Proteomes" id="UP000828941">
    <property type="component" value="Chromosome 12"/>
</dbReference>
<gene>
    <name evidence="1" type="ORF">L6164_028848</name>
</gene>
<organism evidence="1 2">
    <name type="scientific">Bauhinia variegata</name>
    <name type="common">Purple orchid tree</name>
    <name type="synonym">Phanera variegata</name>
    <dbReference type="NCBI Taxonomy" id="167791"/>
    <lineage>
        <taxon>Eukaryota</taxon>
        <taxon>Viridiplantae</taxon>
        <taxon>Streptophyta</taxon>
        <taxon>Embryophyta</taxon>
        <taxon>Tracheophyta</taxon>
        <taxon>Spermatophyta</taxon>
        <taxon>Magnoliopsida</taxon>
        <taxon>eudicotyledons</taxon>
        <taxon>Gunneridae</taxon>
        <taxon>Pentapetalae</taxon>
        <taxon>rosids</taxon>
        <taxon>fabids</taxon>
        <taxon>Fabales</taxon>
        <taxon>Fabaceae</taxon>
        <taxon>Cercidoideae</taxon>
        <taxon>Cercideae</taxon>
        <taxon>Bauhiniinae</taxon>
        <taxon>Bauhinia</taxon>
    </lineage>
</organism>
<keyword evidence="2" id="KW-1185">Reference proteome</keyword>
<reference evidence="1 2" key="1">
    <citation type="journal article" date="2022" name="DNA Res.">
        <title>Chromosomal-level genome assembly of the orchid tree Bauhinia variegata (Leguminosae; Cercidoideae) supports the allotetraploid origin hypothesis of Bauhinia.</title>
        <authorList>
            <person name="Zhong Y."/>
            <person name="Chen Y."/>
            <person name="Zheng D."/>
            <person name="Pang J."/>
            <person name="Liu Y."/>
            <person name="Luo S."/>
            <person name="Meng S."/>
            <person name="Qian L."/>
            <person name="Wei D."/>
            <person name="Dai S."/>
            <person name="Zhou R."/>
        </authorList>
    </citation>
    <scope>NUCLEOTIDE SEQUENCE [LARGE SCALE GENOMIC DNA]</scope>
    <source>
        <strain evidence="1">BV-YZ2020</strain>
    </source>
</reference>
<proteinExistence type="predicted"/>
<comment type="caution">
    <text evidence="1">The sequence shown here is derived from an EMBL/GenBank/DDBJ whole genome shotgun (WGS) entry which is preliminary data.</text>
</comment>
<name>A0ACB9L7E5_BAUVA</name>